<organism evidence="1 2">
    <name type="scientific">Nostoc sphaeroides CCNUC1</name>
    <dbReference type="NCBI Taxonomy" id="2653204"/>
    <lineage>
        <taxon>Bacteria</taxon>
        <taxon>Bacillati</taxon>
        <taxon>Cyanobacteriota</taxon>
        <taxon>Cyanophyceae</taxon>
        <taxon>Nostocales</taxon>
        <taxon>Nostocaceae</taxon>
        <taxon>Nostoc</taxon>
    </lineage>
</organism>
<keyword evidence="2" id="KW-1185">Reference proteome</keyword>
<dbReference type="EMBL" id="CP045226">
    <property type="protein sequence ID" value="QFS47382.1"/>
    <property type="molecule type" value="Genomic_DNA"/>
</dbReference>
<proteinExistence type="predicted"/>
<sequence>MRESIHTRIVNYKAGATQLTVKNMPRGWVQKQWSYYLRACQK</sequence>
<accession>A0A5P8W3Z4</accession>
<dbReference type="AlphaFoldDB" id="A0A5P8W3Z4"/>
<protein>
    <submittedName>
        <fullName evidence="1">Uncharacterized protein</fullName>
    </submittedName>
</protein>
<dbReference type="KEGG" id="nsh:GXM_04874"/>
<reference evidence="1 2" key="1">
    <citation type="submission" date="2019-10" db="EMBL/GenBank/DDBJ databases">
        <title>Genomic and transcriptomic insights into the perfect genentic adaptation of a filamentous nitrogen-fixing cyanobacterium to rice fields.</title>
        <authorList>
            <person name="Chen Z."/>
        </authorList>
    </citation>
    <scope>NUCLEOTIDE SEQUENCE [LARGE SCALE GENOMIC DNA]</scope>
    <source>
        <strain evidence="1">CCNUC1</strain>
    </source>
</reference>
<name>A0A5P8W3Z4_9NOSO</name>
<dbReference type="Proteomes" id="UP000326678">
    <property type="component" value="Chromosome Gxm1"/>
</dbReference>
<evidence type="ECO:0000313" key="1">
    <source>
        <dbReference type="EMBL" id="QFS47382.1"/>
    </source>
</evidence>
<gene>
    <name evidence="1" type="ORF">GXM_04874</name>
</gene>
<evidence type="ECO:0000313" key="2">
    <source>
        <dbReference type="Proteomes" id="UP000326678"/>
    </source>
</evidence>